<dbReference type="EMBL" id="JAPWTK010000017">
    <property type="protein sequence ID" value="KAJ8958461.1"/>
    <property type="molecule type" value="Genomic_DNA"/>
</dbReference>
<name>A0AAV8Z5L5_9CUCU</name>
<sequence>MFHFVAIKKCAISPEVTLSTNANIPYAGQGAERDDGNGAEVTSLQMIGVIFYRIPFRLLLKNTYYVDLIYEACKLSNENGNVAPDLATLRRRDLEGQLGHSATDTFAKLHLFKHPYEASVFRLFNAFSEGRDLIED</sequence>
<evidence type="ECO:0000313" key="1">
    <source>
        <dbReference type="EMBL" id="KAJ8958461.1"/>
    </source>
</evidence>
<keyword evidence="2" id="KW-1185">Reference proteome</keyword>
<reference evidence="1" key="1">
    <citation type="journal article" date="2023" name="Insect Mol. Biol.">
        <title>Genome sequencing provides insights into the evolution of gene families encoding plant cell wall-degrading enzymes in longhorned beetles.</title>
        <authorList>
            <person name="Shin N.R."/>
            <person name="Okamura Y."/>
            <person name="Kirsch R."/>
            <person name="Pauchet Y."/>
        </authorList>
    </citation>
    <scope>NUCLEOTIDE SEQUENCE</scope>
    <source>
        <strain evidence="1">AMC_N1</strain>
    </source>
</reference>
<comment type="caution">
    <text evidence="1">The sequence shown here is derived from an EMBL/GenBank/DDBJ whole genome shotgun (WGS) entry which is preliminary data.</text>
</comment>
<evidence type="ECO:0000313" key="2">
    <source>
        <dbReference type="Proteomes" id="UP001162162"/>
    </source>
</evidence>
<accession>A0AAV8Z5L5</accession>
<organism evidence="1 2">
    <name type="scientific">Aromia moschata</name>
    <dbReference type="NCBI Taxonomy" id="1265417"/>
    <lineage>
        <taxon>Eukaryota</taxon>
        <taxon>Metazoa</taxon>
        <taxon>Ecdysozoa</taxon>
        <taxon>Arthropoda</taxon>
        <taxon>Hexapoda</taxon>
        <taxon>Insecta</taxon>
        <taxon>Pterygota</taxon>
        <taxon>Neoptera</taxon>
        <taxon>Endopterygota</taxon>
        <taxon>Coleoptera</taxon>
        <taxon>Polyphaga</taxon>
        <taxon>Cucujiformia</taxon>
        <taxon>Chrysomeloidea</taxon>
        <taxon>Cerambycidae</taxon>
        <taxon>Cerambycinae</taxon>
        <taxon>Callichromatini</taxon>
        <taxon>Aromia</taxon>
    </lineage>
</organism>
<dbReference type="Proteomes" id="UP001162162">
    <property type="component" value="Unassembled WGS sequence"/>
</dbReference>
<protein>
    <submittedName>
        <fullName evidence="1">Uncharacterized protein</fullName>
    </submittedName>
</protein>
<proteinExistence type="predicted"/>
<dbReference type="AlphaFoldDB" id="A0AAV8Z5L5"/>
<gene>
    <name evidence="1" type="ORF">NQ318_002250</name>
</gene>